<gene>
    <name evidence="1" type="ORF">CDEB00056_LOCUS3407</name>
</gene>
<protein>
    <submittedName>
        <fullName evidence="1">Uncharacterized protein</fullName>
    </submittedName>
</protein>
<name>A0A7S3PX47_9STRA</name>
<reference evidence="1" key="1">
    <citation type="submission" date="2021-01" db="EMBL/GenBank/DDBJ databases">
        <authorList>
            <person name="Corre E."/>
            <person name="Pelletier E."/>
            <person name="Niang G."/>
            <person name="Scheremetjew M."/>
            <person name="Finn R."/>
            <person name="Kale V."/>
            <person name="Holt S."/>
            <person name="Cochrane G."/>
            <person name="Meng A."/>
            <person name="Brown T."/>
            <person name="Cohen L."/>
        </authorList>
    </citation>
    <scope>NUCLEOTIDE SEQUENCE</scope>
    <source>
        <strain evidence="1">MM31A-1</strain>
    </source>
</reference>
<evidence type="ECO:0000313" key="1">
    <source>
        <dbReference type="EMBL" id="CAE0458566.1"/>
    </source>
</evidence>
<dbReference type="EMBL" id="HBIO01004902">
    <property type="protein sequence ID" value="CAE0458566.1"/>
    <property type="molecule type" value="Transcribed_RNA"/>
</dbReference>
<accession>A0A7S3PX47</accession>
<dbReference type="AlphaFoldDB" id="A0A7S3PX47"/>
<sequence length="485" mass="54948">MSTELPSVVLSPKVVTWISSFLNSSNAKSYSTLNGISKHRISLLSSLGIDHLKVMEVKALATFINRSPQIENLGVSTPKLRRPCQSSSKASFVNYLKAVFGYLNSHPEFWDNLLPIVESTIPNDGSNASKIISKSQPQSLATSVQSVKSNIPTVSDTSENSSPLPSFAAQEIHIERINGTECLNLIKFPSGVLPQNLIVELQRESQYENYPSKLRHEQVKIKQEKVTKSQAPPDPPEDVPISPIELYVSTQLRNMGFSNMQEIMGGIRHIQNSTGTEILTIAPDEQAERVMMFIITQREEKEEARKMDEARRHSEAFILQENQKDDDDDIIMFSYNDMLQTSGPNAMFPCSELLRSKKVAYGFKLLPSKKLKVEQLVRKLLNLEKKSEKWYGKIIPIPYFRHVLTKKIETMVEKIHHFTTDSERSEIVEKLETEINSIESGMYLLSEQVENDLGLKYPKIFETAKEDAKSKGLLDDQERDVIMLD</sequence>
<proteinExistence type="predicted"/>
<organism evidence="1">
    <name type="scientific">Chaetoceros debilis</name>
    <dbReference type="NCBI Taxonomy" id="122233"/>
    <lineage>
        <taxon>Eukaryota</taxon>
        <taxon>Sar</taxon>
        <taxon>Stramenopiles</taxon>
        <taxon>Ochrophyta</taxon>
        <taxon>Bacillariophyta</taxon>
        <taxon>Coscinodiscophyceae</taxon>
        <taxon>Chaetocerotophycidae</taxon>
        <taxon>Chaetocerotales</taxon>
        <taxon>Chaetocerotaceae</taxon>
        <taxon>Chaetoceros</taxon>
    </lineage>
</organism>